<dbReference type="GeneID" id="18795948"/>
<proteinExistence type="predicted"/>
<dbReference type="AlphaFoldDB" id="R7RX77"/>
<organism evidence="1 2">
    <name type="scientific">Stereum hirsutum (strain FP-91666)</name>
    <name type="common">White-rot fungus</name>
    <dbReference type="NCBI Taxonomy" id="721885"/>
    <lineage>
        <taxon>Eukaryota</taxon>
        <taxon>Fungi</taxon>
        <taxon>Dikarya</taxon>
        <taxon>Basidiomycota</taxon>
        <taxon>Agaricomycotina</taxon>
        <taxon>Agaricomycetes</taxon>
        <taxon>Russulales</taxon>
        <taxon>Stereaceae</taxon>
        <taxon>Stereum</taxon>
    </lineage>
</organism>
<name>R7RX77_STEHR</name>
<dbReference type="OrthoDB" id="3252356at2759"/>
<sequence length="486" mass="54490">MSSCSTSSLALDSQSAVERTPPEIIDYIFALGSSNICFGSSIPFPLLVSHVCGRWRDIALSSSHLWSTVACTQSAPRFPILKLLLKRSRNHPLDLHFDFNFPKGYVETYPHLLPHNSHSKHPFSDSEYESTSYLTDSDKISKRLSLLTTSHNPRIRSFSVSSTNYTYISLSIRSFPRGPNPHLSSFEVSYVPGHEEISRRGTLNFPLNRDGVASSLKRLKLRSVDLNWASTSKRLAGLKSLELGDHMSGTWRSYGRLQTILASTPSLETFILDNPGSLSMIEEWPKDVVVELPCLRRMVLAKQRAEVAVAILSRLRLPAVKWLEINLSNRTSMARERRGVGMHDEIIRLLVPLVKRVEVVRMCEVHPHERVARALLAGMSSLRVLILDSDRDACNRGLHPCALSPVIDFLSHSTLSHSSHSPLFVPHLSHLVLPSYGIDQKQDYLAPVIECRPNSFDIYAPTETDMLDTESILSKIGYKCGVVDEQ</sequence>
<dbReference type="KEGG" id="shs:STEHIDRAFT_116607"/>
<dbReference type="RefSeq" id="XP_007311549.1">
    <property type="nucleotide sequence ID" value="XM_007311487.1"/>
</dbReference>
<protein>
    <recommendedName>
        <fullName evidence="3">F-box domain-containing protein</fullName>
    </recommendedName>
</protein>
<dbReference type="InterPro" id="IPR032675">
    <property type="entry name" value="LRR_dom_sf"/>
</dbReference>
<evidence type="ECO:0008006" key="3">
    <source>
        <dbReference type="Google" id="ProtNLM"/>
    </source>
</evidence>
<evidence type="ECO:0000313" key="1">
    <source>
        <dbReference type="EMBL" id="EIM79423.1"/>
    </source>
</evidence>
<reference evidence="2" key="1">
    <citation type="journal article" date="2012" name="Science">
        <title>The Paleozoic origin of enzymatic lignin decomposition reconstructed from 31 fungal genomes.</title>
        <authorList>
            <person name="Floudas D."/>
            <person name="Binder M."/>
            <person name="Riley R."/>
            <person name="Barry K."/>
            <person name="Blanchette R.A."/>
            <person name="Henrissat B."/>
            <person name="Martinez A.T."/>
            <person name="Otillar R."/>
            <person name="Spatafora J.W."/>
            <person name="Yadav J.S."/>
            <person name="Aerts A."/>
            <person name="Benoit I."/>
            <person name="Boyd A."/>
            <person name="Carlson A."/>
            <person name="Copeland A."/>
            <person name="Coutinho P.M."/>
            <person name="de Vries R.P."/>
            <person name="Ferreira P."/>
            <person name="Findley K."/>
            <person name="Foster B."/>
            <person name="Gaskell J."/>
            <person name="Glotzer D."/>
            <person name="Gorecki P."/>
            <person name="Heitman J."/>
            <person name="Hesse C."/>
            <person name="Hori C."/>
            <person name="Igarashi K."/>
            <person name="Jurgens J.A."/>
            <person name="Kallen N."/>
            <person name="Kersten P."/>
            <person name="Kohler A."/>
            <person name="Kuees U."/>
            <person name="Kumar T.K.A."/>
            <person name="Kuo A."/>
            <person name="LaButti K."/>
            <person name="Larrondo L.F."/>
            <person name="Lindquist E."/>
            <person name="Ling A."/>
            <person name="Lombard V."/>
            <person name="Lucas S."/>
            <person name="Lundell T."/>
            <person name="Martin R."/>
            <person name="McLaughlin D.J."/>
            <person name="Morgenstern I."/>
            <person name="Morin E."/>
            <person name="Murat C."/>
            <person name="Nagy L.G."/>
            <person name="Nolan M."/>
            <person name="Ohm R.A."/>
            <person name="Patyshakuliyeva A."/>
            <person name="Rokas A."/>
            <person name="Ruiz-Duenas F.J."/>
            <person name="Sabat G."/>
            <person name="Salamov A."/>
            <person name="Samejima M."/>
            <person name="Schmutz J."/>
            <person name="Slot J.C."/>
            <person name="St John F."/>
            <person name="Stenlid J."/>
            <person name="Sun H."/>
            <person name="Sun S."/>
            <person name="Syed K."/>
            <person name="Tsang A."/>
            <person name="Wiebenga A."/>
            <person name="Young D."/>
            <person name="Pisabarro A."/>
            <person name="Eastwood D.C."/>
            <person name="Martin F."/>
            <person name="Cullen D."/>
            <person name="Grigoriev I.V."/>
            <person name="Hibbett D.S."/>
        </authorList>
    </citation>
    <scope>NUCLEOTIDE SEQUENCE [LARGE SCALE GENOMIC DNA]</scope>
    <source>
        <strain evidence="2">FP-91666</strain>
    </source>
</reference>
<dbReference type="Gene3D" id="3.80.10.10">
    <property type="entry name" value="Ribonuclease Inhibitor"/>
    <property type="match status" value="1"/>
</dbReference>
<dbReference type="Proteomes" id="UP000053927">
    <property type="component" value="Unassembled WGS sequence"/>
</dbReference>
<dbReference type="EMBL" id="JH687405">
    <property type="protein sequence ID" value="EIM79423.1"/>
    <property type="molecule type" value="Genomic_DNA"/>
</dbReference>
<evidence type="ECO:0000313" key="2">
    <source>
        <dbReference type="Proteomes" id="UP000053927"/>
    </source>
</evidence>
<keyword evidence="2" id="KW-1185">Reference proteome</keyword>
<gene>
    <name evidence="1" type="ORF">STEHIDRAFT_116607</name>
</gene>
<accession>R7RX77</accession>